<keyword evidence="2" id="KW-1185">Reference proteome</keyword>
<dbReference type="STRING" id="1409788.NC99_04720"/>
<evidence type="ECO:0000313" key="2">
    <source>
        <dbReference type="Proteomes" id="UP000036958"/>
    </source>
</evidence>
<gene>
    <name evidence="1" type="ORF">NC99_04720</name>
</gene>
<organism evidence="1 2">
    <name type="scientific">Sunxiuqinia dokdonensis</name>
    <dbReference type="NCBI Taxonomy" id="1409788"/>
    <lineage>
        <taxon>Bacteria</taxon>
        <taxon>Pseudomonadati</taxon>
        <taxon>Bacteroidota</taxon>
        <taxon>Bacteroidia</taxon>
        <taxon>Marinilabiliales</taxon>
        <taxon>Prolixibacteraceae</taxon>
        <taxon>Sunxiuqinia</taxon>
    </lineage>
</organism>
<proteinExistence type="predicted"/>
<evidence type="ECO:0000313" key="1">
    <source>
        <dbReference type="EMBL" id="KOH46756.1"/>
    </source>
</evidence>
<dbReference type="Proteomes" id="UP000036958">
    <property type="component" value="Unassembled WGS sequence"/>
</dbReference>
<dbReference type="EMBL" id="LGIA01000022">
    <property type="protein sequence ID" value="KOH46756.1"/>
    <property type="molecule type" value="Genomic_DNA"/>
</dbReference>
<sequence>MRFIRKLASGYETQLTYKLTVQKNYAKGLHGSIHPENLIVHRKLGTNANKKSYFRFG</sequence>
<reference evidence="2" key="1">
    <citation type="submission" date="2015-07" db="EMBL/GenBank/DDBJ databases">
        <title>Genome sequencing of Sunxiuqinia dokdonensis strain SK.</title>
        <authorList>
            <person name="Ahn S."/>
            <person name="Kim B.-C."/>
        </authorList>
    </citation>
    <scope>NUCLEOTIDE SEQUENCE [LARGE SCALE GENOMIC DNA]</scope>
    <source>
        <strain evidence="2">SK</strain>
    </source>
</reference>
<accession>A0A0L8VE72</accession>
<name>A0A0L8VE72_9BACT</name>
<protein>
    <submittedName>
        <fullName evidence="1">Uncharacterized protein</fullName>
    </submittedName>
</protein>
<comment type="caution">
    <text evidence="1">The sequence shown here is derived from an EMBL/GenBank/DDBJ whole genome shotgun (WGS) entry which is preliminary data.</text>
</comment>
<dbReference type="AlphaFoldDB" id="A0A0L8VE72"/>